<evidence type="ECO:0000256" key="1">
    <source>
        <dbReference type="SAM" id="Phobius"/>
    </source>
</evidence>
<dbReference type="OrthoDB" id="544298at2759"/>
<gene>
    <name evidence="2" type="ORF">CSOL1703_00008063</name>
</gene>
<organism evidence="2 3">
    <name type="scientific">Clonostachys solani</name>
    <dbReference type="NCBI Taxonomy" id="160281"/>
    <lineage>
        <taxon>Eukaryota</taxon>
        <taxon>Fungi</taxon>
        <taxon>Dikarya</taxon>
        <taxon>Ascomycota</taxon>
        <taxon>Pezizomycotina</taxon>
        <taxon>Sordariomycetes</taxon>
        <taxon>Hypocreomycetidae</taxon>
        <taxon>Hypocreales</taxon>
        <taxon>Bionectriaceae</taxon>
        <taxon>Clonostachys</taxon>
    </lineage>
</organism>
<keyword evidence="3" id="KW-1185">Reference proteome</keyword>
<evidence type="ECO:0000313" key="3">
    <source>
        <dbReference type="Proteomes" id="UP000775872"/>
    </source>
</evidence>
<dbReference type="Pfam" id="PF08560">
    <property type="entry name" value="DUF1757"/>
    <property type="match status" value="1"/>
</dbReference>
<keyword evidence="1" id="KW-1133">Transmembrane helix</keyword>
<dbReference type="PANTHER" id="PTHR38636">
    <property type="entry name" value="PROTEIN CBG20488"/>
    <property type="match status" value="1"/>
</dbReference>
<dbReference type="AlphaFoldDB" id="A0A9N9ZPQ7"/>
<comment type="caution">
    <text evidence="2">The sequence shown here is derived from an EMBL/GenBank/DDBJ whole genome shotgun (WGS) entry which is preliminary data.</text>
</comment>
<protein>
    <submittedName>
        <fullName evidence="2">Uncharacterized protein</fullName>
    </submittedName>
</protein>
<feature type="transmembrane region" description="Helical" evidence="1">
    <location>
        <begin position="25"/>
        <end position="47"/>
    </location>
</feature>
<dbReference type="InterPro" id="IPR013869">
    <property type="entry name" value="DUF1757"/>
</dbReference>
<dbReference type="Proteomes" id="UP000775872">
    <property type="component" value="Unassembled WGS sequence"/>
</dbReference>
<reference evidence="2" key="1">
    <citation type="submission" date="2021-10" db="EMBL/GenBank/DDBJ databases">
        <authorList>
            <person name="Piombo E."/>
        </authorList>
    </citation>
    <scope>NUCLEOTIDE SEQUENCE</scope>
</reference>
<feature type="transmembrane region" description="Helical" evidence="1">
    <location>
        <begin position="140"/>
        <end position="159"/>
    </location>
</feature>
<dbReference type="EMBL" id="CABFOC020000091">
    <property type="protein sequence ID" value="CAH0059030.1"/>
    <property type="molecule type" value="Genomic_DNA"/>
</dbReference>
<proteinExistence type="predicted"/>
<feature type="transmembrane region" description="Helical" evidence="1">
    <location>
        <begin position="113"/>
        <end position="133"/>
    </location>
</feature>
<dbReference type="PANTHER" id="PTHR38636:SF1">
    <property type="entry name" value="CHLORIDE CHANNEL PROTEIN CLC-D"/>
    <property type="match status" value="1"/>
</dbReference>
<evidence type="ECO:0000313" key="2">
    <source>
        <dbReference type="EMBL" id="CAH0059030.1"/>
    </source>
</evidence>
<keyword evidence="1" id="KW-0472">Membrane</keyword>
<keyword evidence="1" id="KW-0812">Transmembrane</keyword>
<sequence length="182" mass="19448">MSRFFPHPPYAEDQPLHHTILTTHVLTRGFTTGAIIGSLISASRYILSPARRQQPLAYLASRLLASSSTGALVGVGLSALATVGRMYGREEIEWRDRSWRLLENEGQLETDDWTYAGMVAAPAVLAAATRGAAAPLGWRAVVGASGLGSIAGMLGYMTWRYGINGGKFPGSAGTREAKEIAE</sequence>
<feature type="transmembrane region" description="Helical" evidence="1">
    <location>
        <begin position="59"/>
        <end position="81"/>
    </location>
</feature>
<accession>A0A9N9ZPQ7</accession>
<name>A0A9N9ZPQ7_9HYPO</name>